<dbReference type="EnsemblMetazoa" id="MESCA006421-RA">
    <property type="protein sequence ID" value="MESCA006421-PA"/>
    <property type="gene ID" value="MESCA006421"/>
</dbReference>
<feature type="chain" id="PRO_5004588470" evidence="1">
    <location>
        <begin position="24"/>
        <end position="66"/>
    </location>
</feature>
<evidence type="ECO:0000256" key="1">
    <source>
        <dbReference type="SAM" id="SignalP"/>
    </source>
</evidence>
<sequence length="66" mass="7736">MRWKQIIFSFVIITLCFLQSNCAQENPNSGEEKVETIENQDGELTYESPQVDSKKFYFIDHFDDAP</sequence>
<evidence type="ECO:0000313" key="2">
    <source>
        <dbReference type="EnsemblMetazoa" id="MESCA006421-PA"/>
    </source>
</evidence>
<reference evidence="3" key="1">
    <citation type="submission" date="2013-02" db="EMBL/GenBank/DDBJ databases">
        <authorList>
            <person name="Hughes D."/>
        </authorList>
    </citation>
    <scope>NUCLEOTIDE SEQUENCE</scope>
    <source>
        <strain>Durham</strain>
        <strain evidence="3">NC isolate 2 -- Noor lab</strain>
    </source>
</reference>
<accession>T1GRX5</accession>
<protein>
    <submittedName>
        <fullName evidence="2">Uncharacterized protein</fullName>
    </submittedName>
</protein>
<name>T1GRX5_MEGSC</name>
<organism evidence="2 3">
    <name type="scientific">Megaselia scalaris</name>
    <name type="common">Humpbacked fly</name>
    <name type="synonym">Phora scalaris</name>
    <dbReference type="NCBI Taxonomy" id="36166"/>
    <lineage>
        <taxon>Eukaryota</taxon>
        <taxon>Metazoa</taxon>
        <taxon>Ecdysozoa</taxon>
        <taxon>Arthropoda</taxon>
        <taxon>Hexapoda</taxon>
        <taxon>Insecta</taxon>
        <taxon>Pterygota</taxon>
        <taxon>Neoptera</taxon>
        <taxon>Endopterygota</taxon>
        <taxon>Diptera</taxon>
        <taxon>Brachycera</taxon>
        <taxon>Muscomorpha</taxon>
        <taxon>Platypezoidea</taxon>
        <taxon>Phoridae</taxon>
        <taxon>Megaseliini</taxon>
        <taxon>Megaselia</taxon>
    </lineage>
</organism>
<dbReference type="EMBL" id="CAQQ02009761">
    <property type="status" value="NOT_ANNOTATED_CDS"/>
    <property type="molecule type" value="Genomic_DNA"/>
</dbReference>
<feature type="signal peptide" evidence="1">
    <location>
        <begin position="1"/>
        <end position="23"/>
    </location>
</feature>
<keyword evidence="3" id="KW-1185">Reference proteome</keyword>
<reference evidence="2" key="2">
    <citation type="submission" date="2015-06" db="UniProtKB">
        <authorList>
            <consortium name="EnsemblMetazoa"/>
        </authorList>
    </citation>
    <scope>IDENTIFICATION</scope>
</reference>
<dbReference type="AlphaFoldDB" id="T1GRX5"/>
<evidence type="ECO:0000313" key="3">
    <source>
        <dbReference type="Proteomes" id="UP000015102"/>
    </source>
</evidence>
<dbReference type="Proteomes" id="UP000015102">
    <property type="component" value="Unassembled WGS sequence"/>
</dbReference>
<keyword evidence="1" id="KW-0732">Signal</keyword>
<proteinExistence type="predicted"/>
<dbReference type="HOGENOM" id="CLU_2838554_0_0_1"/>